<feature type="region of interest" description="Disordered" evidence="8">
    <location>
        <begin position="580"/>
        <end position="606"/>
    </location>
</feature>
<dbReference type="SUPFAM" id="SSF48371">
    <property type="entry name" value="ARM repeat"/>
    <property type="match status" value="2"/>
</dbReference>
<evidence type="ECO:0000256" key="4">
    <source>
        <dbReference type="ARBA" id="ARBA00022527"/>
    </source>
</evidence>
<evidence type="ECO:0000259" key="9">
    <source>
        <dbReference type="PROSITE" id="PS50290"/>
    </source>
</evidence>
<evidence type="ECO:0000256" key="1">
    <source>
        <dbReference type="ARBA" id="ARBA00004604"/>
    </source>
</evidence>
<evidence type="ECO:0000259" key="10">
    <source>
        <dbReference type="PROSITE" id="PS51189"/>
    </source>
</evidence>
<dbReference type="Pfam" id="PF08163">
    <property type="entry name" value="DNAPKcs_CC3"/>
    <property type="match status" value="1"/>
</dbReference>
<evidence type="ECO:0000259" key="11">
    <source>
        <dbReference type="PROSITE" id="PS51190"/>
    </source>
</evidence>
<evidence type="ECO:0000256" key="3">
    <source>
        <dbReference type="ARBA" id="ARBA00018077"/>
    </source>
</evidence>
<dbReference type="GO" id="GO:0006303">
    <property type="term" value="P:double-strand break repair via nonhomologous end joining"/>
    <property type="evidence" value="ECO:0007669"/>
    <property type="project" value="InterPro"/>
</dbReference>
<dbReference type="PROSITE" id="PS50290">
    <property type="entry name" value="PI3_4_KINASE_3"/>
    <property type="match status" value="1"/>
</dbReference>
<evidence type="ECO:0000313" key="12">
    <source>
        <dbReference type="EMBL" id="ADR73011.1"/>
    </source>
</evidence>
<evidence type="ECO:0000256" key="8">
    <source>
        <dbReference type="SAM" id="MobiDB-lite"/>
    </source>
</evidence>
<proteinExistence type="inferred from homology"/>
<dbReference type="PROSITE" id="PS51189">
    <property type="entry name" value="FAT"/>
    <property type="match status" value="1"/>
</dbReference>
<keyword evidence="6" id="KW-0227">DNA damage</keyword>
<dbReference type="InterPro" id="IPR012582">
    <property type="entry name" value="DNAPKcs_CC3"/>
</dbReference>
<evidence type="ECO:0000256" key="5">
    <source>
        <dbReference type="ARBA" id="ARBA00022553"/>
    </source>
</evidence>
<name>E5DRC1_9BILA</name>
<dbReference type="InterPro" id="IPR014009">
    <property type="entry name" value="PIK_FAT"/>
</dbReference>
<dbReference type="InterPro" id="IPR011009">
    <property type="entry name" value="Kinase-like_dom_sf"/>
</dbReference>
<dbReference type="SMART" id="SM00146">
    <property type="entry name" value="PI3Kc"/>
    <property type="match status" value="1"/>
</dbReference>
<dbReference type="InterPro" id="IPR037706">
    <property type="entry name" value="DNA-PK_dom"/>
</dbReference>
<dbReference type="EMBL" id="GU450310">
    <property type="protein sequence ID" value="ADR73011.1"/>
    <property type="molecule type" value="Genomic_DNA"/>
</dbReference>
<dbReference type="Gene3D" id="1.25.10.10">
    <property type="entry name" value="Leucine-rich Repeat Variant"/>
    <property type="match status" value="2"/>
</dbReference>
<dbReference type="SUPFAM" id="SSF56112">
    <property type="entry name" value="Protein kinase-like (PK-like)"/>
    <property type="match status" value="1"/>
</dbReference>
<evidence type="ECO:0000256" key="7">
    <source>
        <dbReference type="ARBA" id="ARBA00023242"/>
    </source>
</evidence>
<dbReference type="Gene3D" id="1.10.1070.11">
    <property type="entry name" value="Phosphatidylinositol 3-/4-kinase, catalytic domain"/>
    <property type="match status" value="1"/>
</dbReference>
<keyword evidence="4" id="KW-0723">Serine/threonine-protein kinase</keyword>
<dbReference type="InterPro" id="IPR036940">
    <property type="entry name" value="PI3/4_kinase_cat_sf"/>
</dbReference>
<dbReference type="SMART" id="SM01344">
    <property type="entry name" value="NUC194"/>
    <property type="match status" value="1"/>
</dbReference>
<evidence type="ECO:0000256" key="6">
    <source>
        <dbReference type="ARBA" id="ARBA00022763"/>
    </source>
</evidence>
<accession>E5DRC1</accession>
<dbReference type="Pfam" id="PF00454">
    <property type="entry name" value="PI3_PI4_kinase"/>
    <property type="match status" value="1"/>
</dbReference>
<keyword evidence="5" id="KW-0597">Phosphoprotein</keyword>
<dbReference type="InterPro" id="IPR046803">
    <property type="entry name" value="DNAPKcs_CC1-2"/>
</dbReference>
<dbReference type="InterPro" id="IPR050517">
    <property type="entry name" value="DDR_Repair_Kinase"/>
</dbReference>
<dbReference type="Pfam" id="PF20502">
    <property type="entry name" value="DNAPKcs_CC1-2"/>
    <property type="match status" value="2"/>
</dbReference>
<reference evidence="12" key="1">
    <citation type="journal article" date="2011" name="Hydrobiologia">
        <title>Sequence analysis of genomic DNA (680 Mb) by GS-FLX-Titanium sequencer in the monogonont rotifer, Brachionus ibericus.</title>
        <authorList>
            <person name="Lee J.-S."/>
            <person name="Kim R.-O."/>
            <person name="Rhee J.-S."/>
            <person name="Han J."/>
            <person name="Hwang D.-S."/>
            <person name="Choi B.-S."/>
            <person name="Lee C.J."/>
            <person name="Yoon Y.-D."/>
            <person name="Lim J.-S."/>
            <person name="Lee Y.-M."/>
            <person name="Park G.S."/>
            <person name="Hagiwara A."/>
            <person name="Choi I.-Y."/>
        </authorList>
    </citation>
    <scope>NUCLEOTIDE SEQUENCE</scope>
</reference>
<gene>
    <name evidence="12" type="primary">DNA-PK</name>
</gene>
<dbReference type="PANTHER" id="PTHR11139">
    <property type="entry name" value="ATAXIA TELANGIECTASIA MUTATED ATM -RELATED"/>
    <property type="match status" value="1"/>
</dbReference>
<dbReference type="GO" id="GO:0004677">
    <property type="term" value="F:DNA-dependent protein kinase activity"/>
    <property type="evidence" value="ECO:0007669"/>
    <property type="project" value="InterPro"/>
</dbReference>
<dbReference type="GO" id="GO:0000723">
    <property type="term" value="P:telomere maintenance"/>
    <property type="evidence" value="ECO:0007669"/>
    <property type="project" value="TreeGrafter"/>
</dbReference>
<feature type="domain" description="PI3K/PI4K catalytic" evidence="9">
    <location>
        <begin position="3658"/>
        <end position="3983"/>
    </location>
</feature>
<dbReference type="GO" id="GO:0005730">
    <property type="term" value="C:nucleolus"/>
    <property type="evidence" value="ECO:0007669"/>
    <property type="project" value="UniProtKB-SubCell"/>
</dbReference>
<dbReference type="Pfam" id="PF02259">
    <property type="entry name" value="FAT"/>
    <property type="match status" value="1"/>
</dbReference>
<dbReference type="InterPro" id="IPR016024">
    <property type="entry name" value="ARM-type_fold"/>
</dbReference>
<evidence type="ECO:0000256" key="2">
    <source>
        <dbReference type="ARBA" id="ARBA00011031"/>
    </source>
</evidence>
<dbReference type="CDD" id="cd05172">
    <property type="entry name" value="PIKKc_DNA-PK"/>
    <property type="match status" value="1"/>
</dbReference>
<dbReference type="InterPro" id="IPR000403">
    <property type="entry name" value="PI3/4_kinase_cat_dom"/>
</dbReference>
<dbReference type="Gene3D" id="3.30.1010.10">
    <property type="entry name" value="Phosphatidylinositol 3-kinase Catalytic Subunit, Chain A, domain 4"/>
    <property type="match status" value="1"/>
</dbReference>
<dbReference type="PROSITE" id="PS51190">
    <property type="entry name" value="FATC"/>
    <property type="match status" value="1"/>
</dbReference>
<feature type="domain" description="FAT" evidence="10">
    <location>
        <begin position="2801"/>
        <end position="3476"/>
    </location>
</feature>
<dbReference type="InterPro" id="IPR011989">
    <property type="entry name" value="ARM-like"/>
</dbReference>
<comment type="subcellular location">
    <subcellularLocation>
        <location evidence="1">Nucleus</location>
        <location evidence="1">Nucleolus</location>
    </subcellularLocation>
</comment>
<dbReference type="InterPro" id="IPR045581">
    <property type="entry name" value="DNAPKcs_CC5"/>
</dbReference>
<keyword evidence="7" id="KW-0539">Nucleus</keyword>
<protein>
    <recommendedName>
        <fullName evidence="3">DNA-dependent protein kinase catalytic subunit</fullName>
    </recommendedName>
</protein>
<comment type="similarity">
    <text evidence="2">Belongs to the PI3/PI4-kinase family.</text>
</comment>
<keyword evidence="12" id="KW-0418">Kinase</keyword>
<dbReference type="Pfam" id="PF19704">
    <property type="entry name" value="DNAPKcs_CC5"/>
    <property type="match status" value="1"/>
</dbReference>
<dbReference type="Pfam" id="PF02260">
    <property type="entry name" value="FATC"/>
    <property type="match status" value="1"/>
</dbReference>
<organism evidence="12">
    <name type="scientific">Brachionus ibericus</name>
    <dbReference type="NCBI Taxonomy" id="183141"/>
    <lineage>
        <taxon>Eukaryota</taxon>
        <taxon>Metazoa</taxon>
        <taxon>Spiralia</taxon>
        <taxon>Gnathifera</taxon>
        <taxon>Rotifera</taxon>
        <taxon>Eurotatoria</taxon>
        <taxon>Monogononta</taxon>
        <taxon>Pseudotrocha</taxon>
        <taxon>Ploima</taxon>
        <taxon>Brachionidae</taxon>
        <taxon>Brachionus</taxon>
    </lineage>
</organism>
<dbReference type="InterPro" id="IPR003152">
    <property type="entry name" value="FATC_dom"/>
</dbReference>
<keyword evidence="12" id="KW-0808">Transferase</keyword>
<feature type="domain" description="FATC" evidence="11">
    <location>
        <begin position="4036"/>
        <end position="4068"/>
    </location>
</feature>
<sequence>MNDLENHIQRLFETLSNSNVDLAKSIILDIVYLFGENLNPQTIAFCLSLFFKREKNLLTFLRKTITKDEFRSCKVNILQFLDKFISSAEKQILPFSPEIKETCIILFNSDKYSDVRCATFPIISKILEFAKGECEIVDRMNLPKLIDDYFLSLANQSKLPSSIKANILSILGKISWYHPEVISSKSNKCLELFLNSLKNEMNAKFRKSDLNMIAGALDGLNSYLHNFSPFEKADNSKAIFNYIKLALLNSSDDLNRYSVPKSALNIFIQHSRQFDELIYSDYKEVFDRISQWSEHKNYDMKKLAYQALDAYYQSIAEMIRVKNKTENEKCRLIFKYFIQKFYKNLTDGNKDLKEMVISIKGYGAFAGPCRELMEAKDIKLMLNIIVDICDRNFLSADSAQSNDIYDEKIFQLSSFIESLSCVCSQIDSFSEASLNTMEKLVILAIDCYPKLVKRYNNQISKAIGSLFLAIQQTSFSDEFISRIIYHSLIRIFSYKTLYSAQEESGMNENDELANSVIVTTSLDYVKLWSNFLSLHEFSNLKLDNLEGRKKIVEIIYNEYVESIIKIMNKLDLEALKNDGSEGISGEQESIDRSQSELGISSDPVTGLKPQKPKDFEIFINLVDFTKELLMNKNYDLFEKWLFKLSKDVILLSTRHCLISGFYKLATLIMKMAIKIGYFNKIDSVQNQPKHINDSDLMLIDDCDDQDSSFYLSNISEYERVNCFHLFKRYLLEVSIRMKQFKDELLVSCLEFFLSLPKEFITINMDHSFYCLNQALDLGVNYLKLAEEALTSLDYWLKNIPTQLIKPYFPSILTRFENYLQASSNKSDLDSEEKVILLNLNKKGRGRKKLPVKLFDKNNFNSDMYEQVQLKILKILGQLSADMSHSVHLIDNEDITAWDTVQHLKFYVPFTDIKPSIYFDRFLPRVIHLAQNSPSRQTKINACELLHALVIYTIGKSVSEPDGFSQSYQMTKIYHHLYPCLFSLSCDTDHFVRNLFQPLVMQMIHWFTGNRKYESSDTIQLLNCIMESLVDEKNAALRDFSATCLKEFLKWSIKHTPLSKQDSSTATPVNAKSILKRIFNFLTHPNANKRLGACLAWNSVYTIFREEESIVNRHIFEILYYLIESLAMSQNDDKMFGTQEQCKLGLDHVERIIKFKSDILNQIDPKRVKPPGWSESILEVAVRWLMRQCGRIEAECRHKAMELSHKLASSISGVKDIRDYFNIRLVNESEMYFLARFEGSTQGREILKTSLSAYPSFLDITGPKFQFNLVITWLKLLNAPLDCYTWIFGERLLNPTSLFSTNKSCIWSSIEHFLNKVAHFSLEKFVSHNYNESSILLTPNEIDQYNEKKCTVMIRLMDFFETIFANYSKESLSVIPESIWSNKLYSLLINMTLNPHQLGFSLKNLEIFSNLSPKIRQFYKLVIQNLPIDKQNNFRKECERIISDNKDLNLNFLVLKDIDWINLSQIIAGYEILSDFKIFKITTDMSKFVFNLNQEETESQTITEAKRKLFSLCLSIDRNFLIQILQNYLDGQSANSTLSYFRAEIFTQCLNLHSFILDFLFSKLNSNFSKILQFLINFVEFVSMDKHLRKTNGQKLVSKPFDGWSKFEPYWSFEIQFKILMISLLTKCLMIESPQLKNEKVFEMYFEFLTDDKSLLNFKAKVLDLLHFFTQSPKFKMSLSQFMSQLPLRSQDLVKSDDNYKDYLNVVYKLLICLELSQNLDMLSLLIGVVCREKEHLCENQFKESLERFIKRLSSEKQMEIIKENWSKFQNSDDERKFMLFDKVIFVFLKNCDKPVFIDFMSANIVNLIEVLNLNLIELAFEMICRNKICVFQLIELAYKRLHKDEIFYANAKICMAYETLKLGCVKDGKELTKEVLRKSRKHMNEYVKFNVIKDLEKIEAHKNQERILHCSAYNCLVSLFIRTQTEPKLYLAFWFKDDPSKNEFVFEPLIDKDKAYNFSVEMENFTQRKTKFISIRDEFKVSKSDSNSNQVNYINTMHSTSSLSTQNLYSSSLSEELSIFDFSVHSSYTQTYNSQSNTSRAPSFRRSFTDDELNSQEQSVEIELDELNQHESMETLISLFQSLVVNKITPIYDNGQIPGEMPPWMTFIHKKILDAYTHENIKLFLIRAIANTESIFKPYCKFWYPALIGFLVNSSLCRDLEVMDCFTLDLMVLLLSWGSVQKPDQSEAKLINRLFTLLIKRCYHENRAVLKNNIELIKTMTECWRDMIQVPVELINNFLTSNDHRKLSTGIQLLGVVLSNQIENYDYPMQISRLDFYKSLIDCIKEPSKLIHAPAAEVIGMLLKRFDTHDKECFEETVSYLFEILRQADTSLFITSIHKIQLNYAAISERFMTKLVFFLPQLYGDFKKMCAESILSSVRVVQDPLFRTQNFMDMLAHRDTPIQLICLKIIYETVDKQTDEDVNRLMSYLEKFINHSHLSCRNQLVLILISLYEIYQFKVKQSAYRSEILNFCKENLLKALIDEESSIRVMAQNFWIEKADMPSNTIDRMLLIFEILYSPKTEREFLSYSTNLLLEKTSKSPDFNRLIYENPLSECIFREYNLSADWRRRHEIMTPLFAETVTNSFTESVDLRHNLRATQQTLQFQPTLKVYDWLTQSNVDTFTDTALIDTKSSLLFKSESKKKDSDENEVLKLRRRFLKDKTDNQNKFFARKQIEKKSRDEDLRKQLKAKRENHVEKYRNYRIGDFPDIQIKHSELIAPMQALAQKDSQLAMILFESIFVSILSEISYLKDEQDSKKILKELSQYINAMLANSESFNSNFIACMLEICIKNPQLIKLEPTLVTLASLNSFRQSLGIVLLEEYIINYEDETEAPIGKKPKFNPKDSGSEATILWIELAKLYRSMNDYDSIKGIFLVKSDLVSEYTEKGFDYEAVNDYYSARKVYINALESEWVDKVSQSETDLWFESLLKCCNELTDWKTMCEWSMNDTSLEQLFDDTYSIENVFPYAFRSKLKLVLQEDENEQKKHKDLIKFINGIDVDRKKYLEQTFSQEMAMISLHQNDISAANYYAHLSIQKYLTEWSSTNRTIKQNQINKLQSLQSIVELNEFLKFVSTNQVFTMNLAKKIDNLIDVWCDSMPNMLTDPPCTWDDVVTNRLVYFEIMEEKYLNSVCLRDSDTSTTYIGDSTVNNFDEDLLNFSKKLKKKITKTNFLMKIKFAQAAQCQGNSKLALNKLQQTRSILKVKNLDLSDLQLIWVHCYLNTHLYRCKQTNNVDSFQMFLESMVLKEILKYDSLSEKFKNNQKNYLYQEQRVLHSKFSKFIMQSLIDLHCDFDSEFNKIIQEDKYRNQLIDYTRNESIDDFQLTISKLMKNGVDNLLKIDDTIKGSLELATYCDYFLRIAENDKNSFDNLKEICQMIKSEFPVIVTEHLLKSIRLNSVEARTRFPRLLQIIEMYPDQCLEKFISCSEDIPSWMFLNWLSQMTALLDKPQARAIQRIIEKISIEYPQALVYPFKMSTENFKFNFESNEQNEFVQKINHHLRTQLPLVEQLIVALEHLNTPKLLFNDLITEINGNLKKNDIVIKLFKDLNNALIDLETKMDFCGRLWIEFSNFIKPLFSKQFGEHFKLLPQLSELEIKNKLQNISIQVTEYCQRNPMNGNLGDFSMWLKSFKRNITKDIEIPGQYNGHGKPLPEYHIKIESFDERILEMSSLRRPKCITIRGDDQREYKFLVKCGEDQRQDQRVEILLDIINNLLKSDSKCYTRNSPIKTYQVIPMTSKLALIEWIPETKPLKMILENDAVKDAQNKYADFIYGINHDGSKKTYGEIYGMVFAKYNRDVICQEFNKIQNSIPWDLFRQFLCSLSSDSEAYFVLRNEFIKSYAVASTCHYILGIGDRHLSNWMIDLKNGRAIGIDFGIAFGHASMNIPVPELVPIRLTRQILKLIAPLEQRGLFQSSMVHCLEALRENNDLLLCILDVFIKEPSIDWIGNAVKIAKKNLNEDMEITLGLQYAKDRVNSVKQKLFGIHPSVIMRNDLCSGIHKDSKYLPYFVDVLLGSKILDKTGTPILERSKLLLSKGEKYRLSVEEQIKCIIDQSTDANILGRTWIGWQPFC</sequence>
<dbReference type="SMART" id="SM01343">
    <property type="entry name" value="FATC"/>
    <property type="match status" value="1"/>
</dbReference>
<dbReference type="InterPro" id="IPR003151">
    <property type="entry name" value="PIK-rel_kinase_FAT"/>
</dbReference>
<dbReference type="PANTHER" id="PTHR11139:SF68">
    <property type="entry name" value="DNA-DEPENDENT PROTEIN KINASE CATALYTIC SUBUNIT"/>
    <property type="match status" value="1"/>
</dbReference>
<dbReference type="InterPro" id="IPR046804">
    <property type="entry name" value="DNA-PKcs_N"/>
</dbReference>
<dbReference type="Pfam" id="PF20500">
    <property type="entry name" value="DNA-PKcs_N"/>
    <property type="match status" value="1"/>
</dbReference>